<dbReference type="SMART" id="SM00268">
    <property type="entry name" value="ACTIN"/>
    <property type="match status" value="1"/>
</dbReference>
<dbReference type="Pfam" id="PF00022">
    <property type="entry name" value="Actin"/>
    <property type="match status" value="2"/>
</dbReference>
<feature type="region of interest" description="Disordered" evidence="3">
    <location>
        <begin position="1"/>
        <end position="28"/>
    </location>
</feature>
<gene>
    <name evidence="4" type="ORF">GJ744_006389</name>
</gene>
<keyword evidence="5" id="KW-1185">Reference proteome</keyword>
<evidence type="ECO:0000256" key="2">
    <source>
        <dbReference type="SAM" id="Coils"/>
    </source>
</evidence>
<organism evidence="4 5">
    <name type="scientific">Endocarpon pusillum</name>
    <dbReference type="NCBI Taxonomy" id="364733"/>
    <lineage>
        <taxon>Eukaryota</taxon>
        <taxon>Fungi</taxon>
        <taxon>Dikarya</taxon>
        <taxon>Ascomycota</taxon>
        <taxon>Pezizomycotina</taxon>
        <taxon>Eurotiomycetes</taxon>
        <taxon>Chaetothyriomycetidae</taxon>
        <taxon>Verrucariales</taxon>
        <taxon>Verrucariaceae</taxon>
        <taxon>Endocarpon</taxon>
    </lineage>
</organism>
<feature type="coiled-coil region" evidence="2">
    <location>
        <begin position="444"/>
        <end position="471"/>
    </location>
</feature>
<proteinExistence type="inferred from homology"/>
<feature type="compositionally biased region" description="Acidic residues" evidence="3">
    <location>
        <begin position="535"/>
        <end position="547"/>
    </location>
</feature>
<dbReference type="Gene3D" id="3.30.420.40">
    <property type="match status" value="2"/>
</dbReference>
<dbReference type="Proteomes" id="UP000606974">
    <property type="component" value="Unassembled WGS sequence"/>
</dbReference>
<dbReference type="EMBL" id="JAACFV010000029">
    <property type="protein sequence ID" value="KAF7510543.1"/>
    <property type="molecule type" value="Genomic_DNA"/>
</dbReference>
<comment type="similarity">
    <text evidence="1">Belongs to the actin family.</text>
</comment>
<keyword evidence="2" id="KW-0175">Coiled coil</keyword>
<accession>A0A8H7AK29</accession>
<dbReference type="OrthoDB" id="7340501at2759"/>
<dbReference type="InterPro" id="IPR043129">
    <property type="entry name" value="ATPase_NBD"/>
</dbReference>
<dbReference type="InterPro" id="IPR004000">
    <property type="entry name" value="Actin"/>
</dbReference>
<sequence>MTIKSVRTLVTNRQLPSPPADDLRPSSPRVCDAPDYPFKGWQPPQPEGYRQSAATSIETAFVIDNGSSTVKAGFSFDKAPRFMVPPIMARYRDRKNNKACTFVGHDAYADATTRGQIRNAFEPGTSIVTNWDVMEGVLDYVFIKLGVDEEGGIGRPVVMTEPMANLGYSRRMMNEVMFECYSAPSVTYGIDSLFSYRHNRGASGLVISSSHTATHLVPVLAGKPLYQSCARLNWGGSQAQEFLLKLLRLKYPTFPGKMNIEQMEEYVRRYCYISQDYDVELSHYLDWSGLEEERDIIIQYPYTEHIAPEKSTEELVRIAERKKESGRRLQEQAAKMRLDKLIKKEQEMEYYKQLHMNYVNAPTKKEQRRLLDADDFKDEAALERVIRELEKKIRKSRNKDLGAADEEEGMEQQTFPLLDVPDEELDEQGIKDKRHQRLLKSGVEARLRAKAEKERERARVAEEERLDLEKRENNFDDWVAGRRVARDNLLSKIKDRERLKQDAGNRKSLASQMRMKTLANLASDGPKRKRRGGGEYDDDFGANDEDWGVYRTVATEPASDEEEEEDPAAALRSLEAELLRYDPDFTEKETFDAQNDWTKSLIHAFLRGARPFDPESQKEAHQIHLNVERIRVPEVIFQPGIAGVDQAGLAEIAEGIVMGRTNPAEQQALLRDVFVTGGNTLFKGFEDRLRRELRGVVDASLMINVRRASDPVLDAWKGAAGWWSKSASSERNAATITKDEYLEKGSEYFREHSLGNSIAPAASSGS</sequence>
<name>A0A8H7AK29_9EURO</name>
<evidence type="ECO:0000313" key="5">
    <source>
        <dbReference type="Proteomes" id="UP000606974"/>
    </source>
</evidence>
<reference evidence="4" key="1">
    <citation type="submission" date="2020-02" db="EMBL/GenBank/DDBJ databases">
        <authorList>
            <person name="Palmer J.M."/>
        </authorList>
    </citation>
    <scope>NUCLEOTIDE SEQUENCE</scope>
    <source>
        <strain evidence="4">EPUS1.4</strain>
        <tissue evidence="4">Thallus</tissue>
    </source>
</reference>
<evidence type="ECO:0000313" key="4">
    <source>
        <dbReference type="EMBL" id="KAF7510543.1"/>
    </source>
</evidence>
<feature type="region of interest" description="Disordered" evidence="3">
    <location>
        <begin position="520"/>
        <end position="550"/>
    </location>
</feature>
<evidence type="ECO:0008006" key="6">
    <source>
        <dbReference type="Google" id="ProtNLM"/>
    </source>
</evidence>
<dbReference type="SUPFAM" id="SSF53067">
    <property type="entry name" value="Actin-like ATPase domain"/>
    <property type="match status" value="2"/>
</dbReference>
<dbReference type="PANTHER" id="PTHR11937">
    <property type="entry name" value="ACTIN"/>
    <property type="match status" value="1"/>
</dbReference>
<protein>
    <recommendedName>
        <fullName evidence="6">Actin-like protein arp5</fullName>
    </recommendedName>
</protein>
<dbReference type="FunFam" id="3.30.420.40:FF:000139">
    <property type="entry name" value="Chromatin remodeling complex subunit (Arp5)"/>
    <property type="match status" value="1"/>
</dbReference>
<comment type="caution">
    <text evidence="4">The sequence shown here is derived from an EMBL/GenBank/DDBJ whole genome shotgun (WGS) entry which is preliminary data.</text>
</comment>
<dbReference type="CDD" id="cd10211">
    <property type="entry name" value="ASKHA_NBD_Arp5"/>
    <property type="match status" value="1"/>
</dbReference>
<dbReference type="AlphaFoldDB" id="A0A8H7AK29"/>
<evidence type="ECO:0000256" key="1">
    <source>
        <dbReference type="RuleBase" id="RU000487"/>
    </source>
</evidence>
<evidence type="ECO:0000256" key="3">
    <source>
        <dbReference type="SAM" id="MobiDB-lite"/>
    </source>
</evidence>